<accession>A0A251UNP7</accession>
<proteinExistence type="predicted"/>
<gene>
    <name evidence="2" type="ORF">HannXRQ_Chr05g0139971</name>
</gene>
<dbReference type="Proteomes" id="UP000215914">
    <property type="component" value="Chromosome 5"/>
</dbReference>
<dbReference type="EMBL" id="CM007894">
    <property type="protein sequence ID" value="OTG24734.1"/>
    <property type="molecule type" value="Genomic_DNA"/>
</dbReference>
<evidence type="ECO:0000313" key="2">
    <source>
        <dbReference type="EMBL" id="OTG24734.1"/>
    </source>
</evidence>
<name>A0A251UNP7_HELAN</name>
<organism evidence="2 3">
    <name type="scientific">Helianthus annuus</name>
    <name type="common">Common sunflower</name>
    <dbReference type="NCBI Taxonomy" id="4232"/>
    <lineage>
        <taxon>Eukaryota</taxon>
        <taxon>Viridiplantae</taxon>
        <taxon>Streptophyta</taxon>
        <taxon>Embryophyta</taxon>
        <taxon>Tracheophyta</taxon>
        <taxon>Spermatophyta</taxon>
        <taxon>Magnoliopsida</taxon>
        <taxon>eudicotyledons</taxon>
        <taxon>Gunneridae</taxon>
        <taxon>Pentapetalae</taxon>
        <taxon>asterids</taxon>
        <taxon>campanulids</taxon>
        <taxon>Asterales</taxon>
        <taxon>Asteraceae</taxon>
        <taxon>Asteroideae</taxon>
        <taxon>Heliantheae alliance</taxon>
        <taxon>Heliantheae</taxon>
        <taxon>Helianthus</taxon>
    </lineage>
</organism>
<sequence>MLLLALEVKTFSLVLSRVRLRARLIFQRLLLLPLRLLGHSTCPPPCVDLGEKKTQDDVEVEHVGEGGAGDGGRGKGVDTEAELSEATPHQTIYTRRPPGSGGGATSGVPWSPEFENIRAGSWDTHNPACDDLPHAPRWKLTQGSRMSDHDNCQEFFSLSLPPTEMLFQKRRNRFDLLDDHIHAGVNFFATSQEIVREWKLMREDTLEFENAKKAFAEEREKFNSEKKGLLWRVSDAEEKLVQEKQFNTNKQKEWEIACERINNELQSQRDAIFRLSGEKKKISDEAEAERVTHQQREQEYVQRIAKLEKFAAEKVAENEASEILVEEVTADCKWLLARAVPLITERISGSEELAKYMYELGESARALGRKEGYAEGRAAVEAKEPLKNFELYKTDCAARYAEKRQEFESLEFGVVKAAEKLSRKPNGVALLKKALGDEDRETGGAGTSHQE</sequence>
<evidence type="ECO:0000313" key="3">
    <source>
        <dbReference type="Proteomes" id="UP000215914"/>
    </source>
</evidence>
<protein>
    <submittedName>
        <fullName evidence="2">Uncharacterized protein</fullName>
    </submittedName>
</protein>
<dbReference type="InParanoid" id="A0A251UNP7"/>
<feature type="region of interest" description="Disordered" evidence="1">
    <location>
        <begin position="84"/>
        <end position="106"/>
    </location>
</feature>
<dbReference type="AlphaFoldDB" id="A0A251UNP7"/>
<keyword evidence="3" id="KW-1185">Reference proteome</keyword>
<evidence type="ECO:0000256" key="1">
    <source>
        <dbReference type="SAM" id="MobiDB-lite"/>
    </source>
</evidence>
<reference evidence="3" key="1">
    <citation type="journal article" date="2017" name="Nature">
        <title>The sunflower genome provides insights into oil metabolism, flowering and Asterid evolution.</title>
        <authorList>
            <person name="Badouin H."/>
            <person name="Gouzy J."/>
            <person name="Grassa C.J."/>
            <person name="Murat F."/>
            <person name="Staton S.E."/>
            <person name="Cottret L."/>
            <person name="Lelandais-Briere C."/>
            <person name="Owens G.L."/>
            <person name="Carrere S."/>
            <person name="Mayjonade B."/>
            <person name="Legrand L."/>
            <person name="Gill N."/>
            <person name="Kane N.C."/>
            <person name="Bowers J.E."/>
            <person name="Hubner S."/>
            <person name="Bellec A."/>
            <person name="Berard A."/>
            <person name="Berges H."/>
            <person name="Blanchet N."/>
            <person name="Boniface M.C."/>
            <person name="Brunel D."/>
            <person name="Catrice O."/>
            <person name="Chaidir N."/>
            <person name="Claudel C."/>
            <person name="Donnadieu C."/>
            <person name="Faraut T."/>
            <person name="Fievet G."/>
            <person name="Helmstetter N."/>
            <person name="King M."/>
            <person name="Knapp S.J."/>
            <person name="Lai Z."/>
            <person name="Le Paslier M.C."/>
            <person name="Lippi Y."/>
            <person name="Lorenzon L."/>
            <person name="Mandel J.R."/>
            <person name="Marage G."/>
            <person name="Marchand G."/>
            <person name="Marquand E."/>
            <person name="Bret-Mestries E."/>
            <person name="Morien E."/>
            <person name="Nambeesan S."/>
            <person name="Nguyen T."/>
            <person name="Pegot-Espagnet P."/>
            <person name="Pouilly N."/>
            <person name="Raftis F."/>
            <person name="Sallet E."/>
            <person name="Schiex T."/>
            <person name="Thomas J."/>
            <person name="Vandecasteele C."/>
            <person name="Vares D."/>
            <person name="Vear F."/>
            <person name="Vautrin S."/>
            <person name="Crespi M."/>
            <person name="Mangin B."/>
            <person name="Burke J.M."/>
            <person name="Salse J."/>
            <person name="Munos S."/>
            <person name="Vincourt P."/>
            <person name="Rieseberg L.H."/>
            <person name="Langlade N.B."/>
        </authorList>
    </citation>
    <scope>NUCLEOTIDE SEQUENCE [LARGE SCALE GENOMIC DNA]</scope>
    <source>
        <strain evidence="3">cv. SF193</strain>
    </source>
</reference>